<gene>
    <name evidence="1" type="ORF">GCM10010357_02100</name>
</gene>
<comment type="caution">
    <text evidence="1">The sequence shown here is derived from an EMBL/GenBank/DDBJ whole genome shotgun (WGS) entry which is preliminary data.</text>
</comment>
<dbReference type="EMBL" id="BAAABX010000003">
    <property type="protein sequence ID" value="GAA0384798.1"/>
    <property type="molecule type" value="Genomic_DNA"/>
</dbReference>
<proteinExistence type="predicted"/>
<organism evidence="1 2">
    <name type="scientific">Streptomyces luteireticuli</name>
    <dbReference type="NCBI Taxonomy" id="173858"/>
    <lineage>
        <taxon>Bacteria</taxon>
        <taxon>Bacillati</taxon>
        <taxon>Actinomycetota</taxon>
        <taxon>Actinomycetes</taxon>
        <taxon>Kitasatosporales</taxon>
        <taxon>Streptomycetaceae</taxon>
        <taxon>Streptomyces</taxon>
    </lineage>
</organism>
<dbReference type="Proteomes" id="UP001500879">
    <property type="component" value="Unassembled WGS sequence"/>
</dbReference>
<protein>
    <submittedName>
        <fullName evidence="1">Uncharacterized protein</fullName>
    </submittedName>
</protein>
<reference evidence="1 2" key="1">
    <citation type="journal article" date="2019" name="Int. J. Syst. Evol. Microbiol.">
        <title>The Global Catalogue of Microorganisms (GCM) 10K type strain sequencing project: providing services to taxonomists for standard genome sequencing and annotation.</title>
        <authorList>
            <consortium name="The Broad Institute Genomics Platform"/>
            <consortium name="The Broad Institute Genome Sequencing Center for Infectious Disease"/>
            <person name="Wu L."/>
            <person name="Ma J."/>
        </authorList>
    </citation>
    <scope>NUCLEOTIDE SEQUENCE [LARGE SCALE GENOMIC DNA]</scope>
    <source>
        <strain evidence="1 2">JCM 4788</strain>
    </source>
</reference>
<accession>A0ABN0Y6D3</accession>
<evidence type="ECO:0000313" key="2">
    <source>
        <dbReference type="Proteomes" id="UP001500879"/>
    </source>
</evidence>
<name>A0ABN0Y6D3_9ACTN</name>
<evidence type="ECO:0000313" key="1">
    <source>
        <dbReference type="EMBL" id="GAA0384798.1"/>
    </source>
</evidence>
<keyword evidence="2" id="KW-1185">Reference proteome</keyword>
<sequence>MPSFGPQEWPFERSERVTGIAHCASLLERGRSTTELHPRAILPTTSVIGRTVRAGDRNRTLRLPLGKGALYY</sequence>